<comment type="caution">
    <text evidence="4">The sequence shown here is derived from an EMBL/GenBank/DDBJ whole genome shotgun (WGS) entry which is preliminary data.</text>
</comment>
<evidence type="ECO:0000256" key="1">
    <source>
        <dbReference type="ARBA" id="ARBA00022603"/>
    </source>
</evidence>
<proteinExistence type="predicted"/>
<sequence>MPSHQIAARYTLTPTSAPPLDESAYADVLRTDFQDHYARGRDVWTAEQAMREAPRLLLAALGDRTEKPHVLDVGTGHGKDAAILADAGCRVTGIDLVESPEWTQLSARTEGRARFDACSLDDLAGTAVYDAVLDNGCLHHQHPDGYSRYLDRVRELLVPGGLFTVSVFESAGGPGRLFANDARRLYREFTEEELTGLALGHGFTPVEVLSVPRGTADLHYLVGIYRTPFEDR</sequence>
<dbReference type="PATRIC" id="fig|42234.21.peg.7066"/>
<dbReference type="PANTHER" id="PTHR43464">
    <property type="entry name" value="METHYLTRANSFERASE"/>
    <property type="match status" value="1"/>
</dbReference>
<gene>
    <name evidence="4" type="ORF">IQ63_34280</name>
</gene>
<dbReference type="InterPro" id="IPR029063">
    <property type="entry name" value="SAM-dependent_MTases_sf"/>
</dbReference>
<accession>A0A0L0JRG3</accession>
<dbReference type="Proteomes" id="UP000037151">
    <property type="component" value="Unassembled WGS sequence"/>
</dbReference>
<dbReference type="Pfam" id="PF13489">
    <property type="entry name" value="Methyltransf_23"/>
    <property type="match status" value="1"/>
</dbReference>
<organism evidence="4 5">
    <name type="scientific">Streptomyces acidiscabies</name>
    <dbReference type="NCBI Taxonomy" id="42234"/>
    <lineage>
        <taxon>Bacteria</taxon>
        <taxon>Bacillati</taxon>
        <taxon>Actinomycetota</taxon>
        <taxon>Actinomycetes</taxon>
        <taxon>Kitasatosporales</taxon>
        <taxon>Streptomycetaceae</taxon>
        <taxon>Streptomyces</taxon>
    </lineage>
</organism>
<keyword evidence="3" id="KW-0949">S-adenosyl-L-methionine</keyword>
<keyword evidence="1" id="KW-0489">Methyltransferase</keyword>
<dbReference type="EMBL" id="JPPY01000192">
    <property type="protein sequence ID" value="KND28064.1"/>
    <property type="molecule type" value="Genomic_DNA"/>
</dbReference>
<dbReference type="RefSeq" id="WP_050374061.1">
    <property type="nucleotide sequence ID" value="NZ_KQ257831.1"/>
</dbReference>
<dbReference type="GO" id="GO:0008168">
    <property type="term" value="F:methyltransferase activity"/>
    <property type="evidence" value="ECO:0007669"/>
    <property type="project" value="UniProtKB-KW"/>
</dbReference>
<evidence type="ECO:0000256" key="2">
    <source>
        <dbReference type="ARBA" id="ARBA00022679"/>
    </source>
</evidence>
<reference evidence="5" key="1">
    <citation type="submission" date="2014-07" db="EMBL/GenBank/DDBJ databases">
        <title>Genome sequencing of plant-pathogenic Streptomyces species.</title>
        <authorList>
            <person name="Harrison J."/>
            <person name="Sapp M."/>
            <person name="Thwaites R."/>
            <person name="Studholme D.J."/>
        </authorList>
    </citation>
    <scope>NUCLEOTIDE SEQUENCE [LARGE SCALE GENOMIC DNA]</scope>
    <source>
        <strain evidence="5">NCPPB 4445</strain>
    </source>
</reference>
<dbReference type="SUPFAM" id="SSF53335">
    <property type="entry name" value="S-adenosyl-L-methionine-dependent methyltransferases"/>
    <property type="match status" value="1"/>
</dbReference>
<protein>
    <submittedName>
        <fullName evidence="4">Uncharacterized protein</fullName>
    </submittedName>
</protein>
<keyword evidence="2" id="KW-0808">Transferase</keyword>
<dbReference type="CDD" id="cd02440">
    <property type="entry name" value="AdoMet_MTases"/>
    <property type="match status" value="1"/>
</dbReference>
<dbReference type="PANTHER" id="PTHR43464:SF19">
    <property type="entry name" value="UBIQUINONE BIOSYNTHESIS O-METHYLTRANSFERASE, MITOCHONDRIAL"/>
    <property type="match status" value="1"/>
</dbReference>
<dbReference type="GO" id="GO:0032259">
    <property type="term" value="P:methylation"/>
    <property type="evidence" value="ECO:0007669"/>
    <property type="project" value="UniProtKB-KW"/>
</dbReference>
<dbReference type="AlphaFoldDB" id="A0A0L0JRG3"/>
<evidence type="ECO:0000313" key="5">
    <source>
        <dbReference type="Proteomes" id="UP000037151"/>
    </source>
</evidence>
<evidence type="ECO:0000256" key="3">
    <source>
        <dbReference type="ARBA" id="ARBA00022691"/>
    </source>
</evidence>
<evidence type="ECO:0000313" key="4">
    <source>
        <dbReference type="EMBL" id="KND28064.1"/>
    </source>
</evidence>
<name>A0A0L0JRG3_9ACTN</name>
<dbReference type="OrthoDB" id="9786503at2"/>
<dbReference type="Gene3D" id="3.40.50.150">
    <property type="entry name" value="Vaccinia Virus protein VP39"/>
    <property type="match status" value="1"/>
</dbReference>